<name>A0A8H7BPV1_9FUNG</name>
<dbReference type="Pfam" id="PF10342">
    <property type="entry name" value="Kre9_KNH"/>
    <property type="match status" value="1"/>
</dbReference>
<evidence type="ECO:0000313" key="6">
    <source>
        <dbReference type="Proteomes" id="UP000605846"/>
    </source>
</evidence>
<sequence length="206" mass="20114">MKFTAIAALFSAVVSTVVAQQPAGPATAGIAFSAPLTGSQFEAGKPNAITWTVQNPQAPPIDVIELRRGNPANLQVVTANILTGPVNVDKGGYTWNIPANTETGVDYALMAKNSANPAAASYAGPFTILGAPPGTVNNTNTGSTQPTGATGTGATAATTGTSPSGSKGSASSGTQTPSSTPTNAANGLKAGMIGVAGAVGAAVLLF</sequence>
<dbReference type="Proteomes" id="UP000605846">
    <property type="component" value="Unassembled WGS sequence"/>
</dbReference>
<dbReference type="EMBL" id="JABAYA010000027">
    <property type="protein sequence ID" value="KAF7729264.1"/>
    <property type="molecule type" value="Genomic_DNA"/>
</dbReference>
<dbReference type="InterPro" id="IPR052982">
    <property type="entry name" value="SRP1/TIP1-like"/>
</dbReference>
<keyword evidence="1 3" id="KW-0732">Signal</keyword>
<evidence type="ECO:0000313" key="5">
    <source>
        <dbReference type="EMBL" id="KAF7729264.1"/>
    </source>
</evidence>
<evidence type="ECO:0000259" key="4">
    <source>
        <dbReference type="Pfam" id="PF10342"/>
    </source>
</evidence>
<proteinExistence type="predicted"/>
<feature type="chain" id="PRO_5034197836" description="Yeast cell wall synthesis Kre9/Knh1-like N-terminal domain-containing protein" evidence="3">
    <location>
        <begin position="20"/>
        <end position="206"/>
    </location>
</feature>
<dbReference type="AlphaFoldDB" id="A0A8H7BPV1"/>
<feature type="region of interest" description="Disordered" evidence="2">
    <location>
        <begin position="134"/>
        <end position="183"/>
    </location>
</feature>
<comment type="caution">
    <text evidence="5">The sequence shown here is derived from an EMBL/GenBank/DDBJ whole genome shotgun (WGS) entry which is preliminary data.</text>
</comment>
<accession>A0A8H7BPV1</accession>
<evidence type="ECO:0000256" key="3">
    <source>
        <dbReference type="SAM" id="SignalP"/>
    </source>
</evidence>
<feature type="compositionally biased region" description="Low complexity" evidence="2">
    <location>
        <begin position="141"/>
        <end position="182"/>
    </location>
</feature>
<evidence type="ECO:0000256" key="1">
    <source>
        <dbReference type="ARBA" id="ARBA00022729"/>
    </source>
</evidence>
<evidence type="ECO:0000256" key="2">
    <source>
        <dbReference type="SAM" id="MobiDB-lite"/>
    </source>
</evidence>
<organism evidence="5 6">
    <name type="scientific">Apophysomyces ossiformis</name>
    <dbReference type="NCBI Taxonomy" id="679940"/>
    <lineage>
        <taxon>Eukaryota</taxon>
        <taxon>Fungi</taxon>
        <taxon>Fungi incertae sedis</taxon>
        <taxon>Mucoromycota</taxon>
        <taxon>Mucoromycotina</taxon>
        <taxon>Mucoromycetes</taxon>
        <taxon>Mucorales</taxon>
        <taxon>Mucorineae</taxon>
        <taxon>Mucoraceae</taxon>
        <taxon>Apophysomyces</taxon>
    </lineage>
</organism>
<feature type="domain" description="Yeast cell wall synthesis Kre9/Knh1-like N-terminal" evidence="4">
    <location>
        <begin position="35"/>
        <end position="128"/>
    </location>
</feature>
<keyword evidence="6" id="KW-1185">Reference proteome</keyword>
<feature type="signal peptide" evidence="3">
    <location>
        <begin position="1"/>
        <end position="19"/>
    </location>
</feature>
<dbReference type="PANTHER" id="PTHR40633:SF1">
    <property type="entry name" value="GPI ANCHORED SERINE-THREONINE RICH PROTEIN (AFU_ORTHOLOGUE AFUA_1G03630)"/>
    <property type="match status" value="1"/>
</dbReference>
<dbReference type="OrthoDB" id="5589325at2759"/>
<dbReference type="InterPro" id="IPR018466">
    <property type="entry name" value="Kre9/Knh1-like_N"/>
</dbReference>
<reference evidence="5" key="1">
    <citation type="submission" date="2020-01" db="EMBL/GenBank/DDBJ databases">
        <title>Genome Sequencing of Three Apophysomyces-Like Fungal Strains Confirms a Novel Fungal Genus in the Mucoromycota with divergent Burkholderia-like Endosymbiotic Bacteria.</title>
        <authorList>
            <person name="Stajich J.E."/>
            <person name="Macias A.M."/>
            <person name="Carter-House D."/>
            <person name="Lovett B."/>
            <person name="Kasson L.R."/>
            <person name="Berry K."/>
            <person name="Grigoriev I."/>
            <person name="Chang Y."/>
            <person name="Spatafora J."/>
            <person name="Kasson M.T."/>
        </authorList>
    </citation>
    <scope>NUCLEOTIDE SEQUENCE</scope>
    <source>
        <strain evidence="5">NRRL A-21654</strain>
    </source>
</reference>
<protein>
    <recommendedName>
        <fullName evidence="4">Yeast cell wall synthesis Kre9/Knh1-like N-terminal domain-containing protein</fullName>
    </recommendedName>
</protein>
<dbReference type="PANTHER" id="PTHR40633">
    <property type="entry name" value="MATRIX PROTEIN, PUTATIVE (AFU_ORTHOLOGUE AFUA_8G05410)-RELATED"/>
    <property type="match status" value="1"/>
</dbReference>
<gene>
    <name evidence="5" type="ORF">EC973_004794</name>
</gene>